<dbReference type="Proteomes" id="UP000054018">
    <property type="component" value="Unassembled WGS sequence"/>
</dbReference>
<accession>A0A0C9XH50</accession>
<protein>
    <submittedName>
        <fullName evidence="1">Uncharacterized protein</fullName>
    </submittedName>
</protein>
<proteinExistence type="predicted"/>
<keyword evidence="2" id="KW-1185">Reference proteome</keyword>
<dbReference type="OrthoDB" id="10440701at2759"/>
<evidence type="ECO:0000313" key="2">
    <source>
        <dbReference type="Proteomes" id="UP000054018"/>
    </source>
</evidence>
<dbReference type="HOGENOM" id="CLU_2414155_0_0_1"/>
<reference evidence="1 2" key="1">
    <citation type="submission" date="2014-04" db="EMBL/GenBank/DDBJ databases">
        <authorList>
            <consortium name="DOE Joint Genome Institute"/>
            <person name="Kuo A."/>
            <person name="Kohler A."/>
            <person name="Costa M.D."/>
            <person name="Nagy L.G."/>
            <person name="Floudas D."/>
            <person name="Copeland A."/>
            <person name="Barry K.W."/>
            <person name="Cichocki N."/>
            <person name="Veneault-Fourrey C."/>
            <person name="LaButti K."/>
            <person name="Lindquist E.A."/>
            <person name="Lipzen A."/>
            <person name="Lundell T."/>
            <person name="Morin E."/>
            <person name="Murat C."/>
            <person name="Sun H."/>
            <person name="Tunlid A."/>
            <person name="Henrissat B."/>
            <person name="Grigoriev I.V."/>
            <person name="Hibbett D.S."/>
            <person name="Martin F."/>
            <person name="Nordberg H.P."/>
            <person name="Cantor M.N."/>
            <person name="Hua S.X."/>
        </authorList>
    </citation>
    <scope>NUCLEOTIDE SEQUENCE [LARGE SCALE GENOMIC DNA]</scope>
    <source>
        <strain evidence="1 2">441</strain>
    </source>
</reference>
<evidence type="ECO:0000313" key="1">
    <source>
        <dbReference type="EMBL" id="KIK11625.1"/>
    </source>
</evidence>
<dbReference type="EMBL" id="KN834181">
    <property type="protein sequence ID" value="KIK11625.1"/>
    <property type="molecule type" value="Genomic_DNA"/>
</dbReference>
<sequence length="92" mass="10665">MMSHIPFLHQFEAVPLASRGQGITRRSLSGDIHQVMTATMAVEIFAILQSRCFQAILWISRYGVCIFIRFLFLRVPHTPLHHKHDQFTTEDD</sequence>
<gene>
    <name evidence="1" type="ORF">PISMIDRAFT_478585</name>
</gene>
<name>A0A0C9XH50_9AGAM</name>
<dbReference type="AlphaFoldDB" id="A0A0C9XH50"/>
<organism evidence="1 2">
    <name type="scientific">Pisolithus microcarpus 441</name>
    <dbReference type="NCBI Taxonomy" id="765257"/>
    <lineage>
        <taxon>Eukaryota</taxon>
        <taxon>Fungi</taxon>
        <taxon>Dikarya</taxon>
        <taxon>Basidiomycota</taxon>
        <taxon>Agaricomycotina</taxon>
        <taxon>Agaricomycetes</taxon>
        <taxon>Agaricomycetidae</taxon>
        <taxon>Boletales</taxon>
        <taxon>Sclerodermatineae</taxon>
        <taxon>Pisolithaceae</taxon>
        <taxon>Pisolithus</taxon>
    </lineage>
</organism>
<reference evidence="2" key="2">
    <citation type="submission" date="2015-01" db="EMBL/GenBank/DDBJ databases">
        <title>Evolutionary Origins and Diversification of the Mycorrhizal Mutualists.</title>
        <authorList>
            <consortium name="DOE Joint Genome Institute"/>
            <consortium name="Mycorrhizal Genomics Consortium"/>
            <person name="Kohler A."/>
            <person name="Kuo A."/>
            <person name="Nagy L.G."/>
            <person name="Floudas D."/>
            <person name="Copeland A."/>
            <person name="Barry K.W."/>
            <person name="Cichocki N."/>
            <person name="Veneault-Fourrey C."/>
            <person name="LaButti K."/>
            <person name="Lindquist E.A."/>
            <person name="Lipzen A."/>
            <person name="Lundell T."/>
            <person name="Morin E."/>
            <person name="Murat C."/>
            <person name="Riley R."/>
            <person name="Ohm R."/>
            <person name="Sun H."/>
            <person name="Tunlid A."/>
            <person name="Henrissat B."/>
            <person name="Grigoriev I.V."/>
            <person name="Hibbett D.S."/>
            <person name="Martin F."/>
        </authorList>
    </citation>
    <scope>NUCLEOTIDE SEQUENCE [LARGE SCALE GENOMIC DNA]</scope>
    <source>
        <strain evidence="2">441</strain>
    </source>
</reference>